<sequence length="374" mass="44649">MVLSHIDLRTPEKMKLVISENQASEFSIHKEFNYFWNFDDFNIYEATAPDRMHLLMNCYTKRSAIEQLENISKFTANDYRNIMKVIIFVIDNLYDDYKEGGIPCKRLCNIFHKYLVMYMKLCQESFTDTELTELETLITEFCQEFVTIFAEYYPSRCKIPKLHVLHYHVIPSIRLYGSMNGMSTETYETLHKKSIKTPYRMTNKRNYVLQMLTTVRRQYLALKQKKPTIRRSSGFRNLLWEFKFTEIEITVSKIKQDTDIHYLYKEGFDNLHTAGTFYGNEWFSDIVVSSKETAWYGKALLLLEFSAKGLKEPVNLALLRWYKEVQEEEIIYDCPRLWLTDQYTCVYLDSVDMSVHIIPRNNCENEYFVNTYIF</sequence>
<name>A0A8H3LCP5_9GLOM</name>
<reference evidence="1" key="1">
    <citation type="submission" date="2019-10" db="EMBL/GenBank/DDBJ databases">
        <title>Conservation and host-specific expression of non-tandemly repeated heterogenous ribosome RNA gene in arbuscular mycorrhizal fungi.</title>
        <authorList>
            <person name="Maeda T."/>
            <person name="Kobayashi Y."/>
            <person name="Nakagawa T."/>
            <person name="Ezawa T."/>
            <person name="Yamaguchi K."/>
            <person name="Bino T."/>
            <person name="Nishimoto Y."/>
            <person name="Shigenobu S."/>
            <person name="Kawaguchi M."/>
        </authorList>
    </citation>
    <scope>NUCLEOTIDE SEQUENCE</scope>
    <source>
        <strain evidence="1">HR1</strain>
    </source>
</reference>
<comment type="caution">
    <text evidence="1">The sequence shown here is derived from an EMBL/GenBank/DDBJ whole genome shotgun (WGS) entry which is preliminary data.</text>
</comment>
<dbReference type="Proteomes" id="UP000615446">
    <property type="component" value="Unassembled WGS sequence"/>
</dbReference>
<protein>
    <submittedName>
        <fullName evidence="1">Uncharacterized protein</fullName>
    </submittedName>
</protein>
<organism evidence="1 2">
    <name type="scientific">Rhizophagus clarus</name>
    <dbReference type="NCBI Taxonomy" id="94130"/>
    <lineage>
        <taxon>Eukaryota</taxon>
        <taxon>Fungi</taxon>
        <taxon>Fungi incertae sedis</taxon>
        <taxon>Mucoromycota</taxon>
        <taxon>Glomeromycotina</taxon>
        <taxon>Glomeromycetes</taxon>
        <taxon>Glomerales</taxon>
        <taxon>Glomeraceae</taxon>
        <taxon>Rhizophagus</taxon>
    </lineage>
</organism>
<evidence type="ECO:0000313" key="2">
    <source>
        <dbReference type="Proteomes" id="UP000615446"/>
    </source>
</evidence>
<dbReference type="EMBL" id="BLAL01000158">
    <property type="protein sequence ID" value="GES85917.1"/>
    <property type="molecule type" value="Genomic_DNA"/>
</dbReference>
<dbReference type="OrthoDB" id="3199698at2759"/>
<gene>
    <name evidence="1" type="ORF">RCL2_001301200</name>
</gene>
<dbReference type="AlphaFoldDB" id="A0A8H3LCP5"/>
<accession>A0A8H3LCP5</accession>
<evidence type="ECO:0000313" key="1">
    <source>
        <dbReference type="EMBL" id="GES85917.1"/>
    </source>
</evidence>
<proteinExistence type="predicted"/>